<dbReference type="InterPro" id="IPR055259">
    <property type="entry name" value="YkvP/CgeB_Glyco_trans-like"/>
</dbReference>
<protein>
    <recommendedName>
        <fullName evidence="1">Spore protein YkvP/CgeB glycosyl transferase-like domain-containing protein</fullName>
    </recommendedName>
</protein>
<sequence>MSRLENVQVLFFEPSGGSWLGKRTGRKVRPGLVVYTLPPVLEVEERHTFLFRQGQRKLARFIEEAMNRHRFRDPVLWCATPRAVHLLDDLPCRGVVYDCARDWSHLPIRWESDMALAADVVFSASQQLTYHLSPCTDNAALLPNGANYTLFSRTGRPAPPELRGISGPILGYEGTIWPDLDLSPLLDAAWELPQCAVVLVGRRERNPLLARLSRLSNVHLIDAKAPVDLPAYVERFDVCLNLLREENDPYDVLPPRIFEYFATGKPVVSMLHPGQVEPYPDVIYTAHTPAEFTRLCADALNETGPWARERRQAYGQNSSWTERARQVSHILEAIGLFSS</sequence>
<dbReference type="AlphaFoldDB" id="A0A9D1RTA0"/>
<organism evidence="2 3">
    <name type="scientific">Candidatus Flavonifractor merdipullorum</name>
    <dbReference type="NCBI Taxonomy" id="2838590"/>
    <lineage>
        <taxon>Bacteria</taxon>
        <taxon>Bacillati</taxon>
        <taxon>Bacillota</taxon>
        <taxon>Clostridia</taxon>
        <taxon>Eubacteriales</taxon>
        <taxon>Oscillospiraceae</taxon>
        <taxon>Flavonifractor</taxon>
    </lineage>
</organism>
<reference evidence="2" key="2">
    <citation type="submission" date="2021-04" db="EMBL/GenBank/DDBJ databases">
        <authorList>
            <person name="Gilroy R."/>
        </authorList>
    </citation>
    <scope>NUCLEOTIDE SEQUENCE</scope>
    <source>
        <strain evidence="2">ChiGjej6B6-1540</strain>
    </source>
</reference>
<evidence type="ECO:0000313" key="3">
    <source>
        <dbReference type="Proteomes" id="UP000824192"/>
    </source>
</evidence>
<dbReference type="Pfam" id="PF13524">
    <property type="entry name" value="Glyco_trans_1_2"/>
    <property type="match status" value="1"/>
</dbReference>
<dbReference type="Proteomes" id="UP000824192">
    <property type="component" value="Unassembled WGS sequence"/>
</dbReference>
<name>A0A9D1RTA0_9FIRM</name>
<evidence type="ECO:0000259" key="1">
    <source>
        <dbReference type="Pfam" id="PF13524"/>
    </source>
</evidence>
<feature type="domain" description="Spore protein YkvP/CgeB glycosyl transferase-like" evidence="1">
    <location>
        <begin position="185"/>
        <end position="325"/>
    </location>
</feature>
<gene>
    <name evidence="2" type="ORF">H9868_04570</name>
</gene>
<proteinExistence type="predicted"/>
<accession>A0A9D1RTA0</accession>
<evidence type="ECO:0000313" key="2">
    <source>
        <dbReference type="EMBL" id="HIW93798.1"/>
    </source>
</evidence>
<dbReference type="SUPFAM" id="SSF53756">
    <property type="entry name" value="UDP-Glycosyltransferase/glycogen phosphorylase"/>
    <property type="match status" value="1"/>
</dbReference>
<dbReference type="Gene3D" id="3.40.50.2000">
    <property type="entry name" value="Glycogen Phosphorylase B"/>
    <property type="match status" value="1"/>
</dbReference>
<dbReference type="EMBL" id="DXGA01000099">
    <property type="protein sequence ID" value="HIW93798.1"/>
    <property type="molecule type" value="Genomic_DNA"/>
</dbReference>
<comment type="caution">
    <text evidence="2">The sequence shown here is derived from an EMBL/GenBank/DDBJ whole genome shotgun (WGS) entry which is preliminary data.</text>
</comment>
<reference evidence="2" key="1">
    <citation type="journal article" date="2021" name="PeerJ">
        <title>Extensive microbial diversity within the chicken gut microbiome revealed by metagenomics and culture.</title>
        <authorList>
            <person name="Gilroy R."/>
            <person name="Ravi A."/>
            <person name="Getino M."/>
            <person name="Pursley I."/>
            <person name="Horton D.L."/>
            <person name="Alikhan N.F."/>
            <person name="Baker D."/>
            <person name="Gharbi K."/>
            <person name="Hall N."/>
            <person name="Watson M."/>
            <person name="Adriaenssens E.M."/>
            <person name="Foster-Nyarko E."/>
            <person name="Jarju S."/>
            <person name="Secka A."/>
            <person name="Antonio M."/>
            <person name="Oren A."/>
            <person name="Chaudhuri R.R."/>
            <person name="La Ragione R."/>
            <person name="Hildebrand F."/>
            <person name="Pallen M.J."/>
        </authorList>
    </citation>
    <scope>NUCLEOTIDE SEQUENCE</scope>
    <source>
        <strain evidence="2">ChiGjej6B6-1540</strain>
    </source>
</reference>